<dbReference type="PRINTS" id="PR00395">
    <property type="entry name" value="RIBOSOMALS2"/>
</dbReference>
<dbReference type="InterPro" id="IPR023591">
    <property type="entry name" value="Ribosomal_uS2_flav_dom_sf"/>
</dbReference>
<feature type="region of interest" description="Disordered" evidence="5">
    <location>
        <begin position="107"/>
        <end position="171"/>
    </location>
</feature>
<evidence type="ECO:0000313" key="6">
    <source>
        <dbReference type="EMBL" id="CAI8009563.1"/>
    </source>
</evidence>
<proteinExistence type="inferred from homology"/>
<accession>A0AA35W642</accession>
<evidence type="ECO:0000256" key="2">
    <source>
        <dbReference type="ARBA" id="ARBA00022980"/>
    </source>
</evidence>
<gene>
    <name evidence="6" type="ORF">GBAR_LOCUS6402</name>
</gene>
<dbReference type="InterPro" id="IPR005706">
    <property type="entry name" value="Ribosomal_uS2_bac/mit/plastid"/>
</dbReference>
<dbReference type="GO" id="GO:0022627">
    <property type="term" value="C:cytosolic small ribosomal subunit"/>
    <property type="evidence" value="ECO:0007669"/>
    <property type="project" value="TreeGrafter"/>
</dbReference>
<keyword evidence="7" id="KW-1185">Reference proteome</keyword>
<comment type="caution">
    <text evidence="6">The sequence shown here is derived from an EMBL/GenBank/DDBJ whole genome shotgun (WGS) entry which is preliminary data.</text>
</comment>
<dbReference type="EMBL" id="CASHTH010000973">
    <property type="protein sequence ID" value="CAI8009563.1"/>
    <property type="molecule type" value="Genomic_DNA"/>
</dbReference>
<dbReference type="Pfam" id="PF00318">
    <property type="entry name" value="Ribosomal_S2"/>
    <property type="match status" value="1"/>
</dbReference>
<dbReference type="PANTHER" id="PTHR12534">
    <property type="entry name" value="30S RIBOSOMAL PROTEIN S2 PROKARYOTIC AND ORGANELLAR"/>
    <property type="match status" value="1"/>
</dbReference>
<evidence type="ECO:0000256" key="3">
    <source>
        <dbReference type="ARBA" id="ARBA00023274"/>
    </source>
</evidence>
<dbReference type="GO" id="GO:0006412">
    <property type="term" value="P:translation"/>
    <property type="evidence" value="ECO:0007669"/>
    <property type="project" value="InterPro"/>
</dbReference>
<evidence type="ECO:0000313" key="7">
    <source>
        <dbReference type="Proteomes" id="UP001174909"/>
    </source>
</evidence>
<organism evidence="6 7">
    <name type="scientific">Geodia barretti</name>
    <name type="common">Barrett's horny sponge</name>
    <dbReference type="NCBI Taxonomy" id="519541"/>
    <lineage>
        <taxon>Eukaryota</taxon>
        <taxon>Metazoa</taxon>
        <taxon>Porifera</taxon>
        <taxon>Demospongiae</taxon>
        <taxon>Heteroscleromorpha</taxon>
        <taxon>Tetractinellida</taxon>
        <taxon>Astrophorina</taxon>
        <taxon>Geodiidae</taxon>
        <taxon>Geodia</taxon>
    </lineage>
</organism>
<dbReference type="NCBIfam" id="TIGR01011">
    <property type="entry name" value="rpsB_bact"/>
    <property type="match status" value="1"/>
</dbReference>
<sequence>MLQLVRRRNKLDLALGGIRDMGGVPDVLVVIDTNKEDIAILEARKLGIPVVAIIDSNCDPDLITHPIPGNDDAIRAINLYCDLFARAVIDGLQVELAASGADIGAAEEGLAEDLPPADGGATETAEEAPADGAAAPDTPADTTADTTADAGAAPPAPEAPEGGGEEQAAGA</sequence>
<dbReference type="AlphaFoldDB" id="A0AA35W642"/>
<dbReference type="PROSITE" id="PS00963">
    <property type="entry name" value="RIBOSOMAL_S2_2"/>
    <property type="match status" value="1"/>
</dbReference>
<dbReference type="Proteomes" id="UP001174909">
    <property type="component" value="Unassembled WGS sequence"/>
</dbReference>
<feature type="compositionally biased region" description="Low complexity" evidence="5">
    <location>
        <begin position="130"/>
        <end position="153"/>
    </location>
</feature>
<dbReference type="InterPro" id="IPR001865">
    <property type="entry name" value="Ribosomal_uS2"/>
</dbReference>
<name>A0AA35W642_GEOBA</name>
<evidence type="ECO:0000256" key="5">
    <source>
        <dbReference type="SAM" id="MobiDB-lite"/>
    </source>
</evidence>
<dbReference type="GO" id="GO:0003735">
    <property type="term" value="F:structural constituent of ribosome"/>
    <property type="evidence" value="ECO:0007669"/>
    <property type="project" value="InterPro"/>
</dbReference>
<protein>
    <submittedName>
        <fullName evidence="6">30S ribosomal protein S2</fullName>
    </submittedName>
</protein>
<dbReference type="SUPFAM" id="SSF52313">
    <property type="entry name" value="Ribosomal protein S2"/>
    <property type="match status" value="1"/>
</dbReference>
<comment type="similarity">
    <text evidence="1 4">Belongs to the universal ribosomal protein uS2 family.</text>
</comment>
<evidence type="ECO:0000256" key="1">
    <source>
        <dbReference type="ARBA" id="ARBA00006242"/>
    </source>
</evidence>
<dbReference type="InterPro" id="IPR018130">
    <property type="entry name" value="Ribosomal_uS2_CS"/>
</dbReference>
<dbReference type="PANTHER" id="PTHR12534:SF0">
    <property type="entry name" value="SMALL RIBOSOMAL SUBUNIT PROTEIN US2M"/>
    <property type="match status" value="1"/>
</dbReference>
<dbReference type="CDD" id="cd01425">
    <property type="entry name" value="RPS2"/>
    <property type="match status" value="1"/>
</dbReference>
<dbReference type="Gene3D" id="3.40.50.10490">
    <property type="entry name" value="Glucose-6-phosphate isomerase like protein, domain 1"/>
    <property type="match status" value="1"/>
</dbReference>
<keyword evidence="2 4" id="KW-0689">Ribosomal protein</keyword>
<reference evidence="6" key="1">
    <citation type="submission" date="2023-03" db="EMBL/GenBank/DDBJ databases">
        <authorList>
            <person name="Steffen K."/>
            <person name="Cardenas P."/>
        </authorList>
    </citation>
    <scope>NUCLEOTIDE SEQUENCE</scope>
</reference>
<keyword evidence="3 4" id="KW-0687">Ribonucleoprotein</keyword>
<evidence type="ECO:0000256" key="4">
    <source>
        <dbReference type="RuleBase" id="RU003631"/>
    </source>
</evidence>